<dbReference type="OrthoDB" id="5457499at2"/>
<reference evidence="1" key="1">
    <citation type="submission" date="2011-11" db="EMBL/GenBank/DDBJ databases">
        <title>Improved High-Quality Draft sequence of Desulfovibrio sp. U5L.</title>
        <authorList>
            <consortium name="US DOE Joint Genome Institute"/>
            <person name="Lucas S."/>
            <person name="Han J."/>
            <person name="Lapidus A."/>
            <person name="Cheng J.-F."/>
            <person name="Goodwin L."/>
            <person name="Pitluck S."/>
            <person name="Peters L."/>
            <person name="Ovchinnikova G."/>
            <person name="Held B."/>
            <person name="Detter J.C."/>
            <person name="Han C."/>
            <person name="Tapia R."/>
            <person name="Land M."/>
            <person name="Hauser L."/>
            <person name="Kyrpides N."/>
            <person name="Ivanova N."/>
            <person name="Pagani I."/>
            <person name="Gabster J."/>
            <person name="Walker C."/>
            <person name="Stolyar S."/>
            <person name="Stahl D."/>
            <person name="Arkin A."/>
            <person name="Dehal P."/>
            <person name="Hazen T."/>
            <person name="Woyke T."/>
        </authorList>
    </citation>
    <scope>NUCLEOTIDE SEQUENCE [LARGE SCALE GENOMIC DNA]</scope>
    <source>
        <strain evidence="1">U5L</strain>
    </source>
</reference>
<accession>I2Q2N6</accession>
<dbReference type="STRING" id="596152.DesU5LDRAFT_2378"/>
<gene>
    <name evidence="1" type="ORF">DesU5LDRAFT_2378</name>
</gene>
<dbReference type="AlphaFoldDB" id="I2Q2N6"/>
<dbReference type="HOGENOM" id="CLU_1324648_0_0_7"/>
<name>I2Q2N6_9BACT</name>
<sequence length="207" mass="21869">MLIDDPAAFVGAFATPAIYTAGGVPVSVPAVLEDSDPWAWINPELRRTYGAGYVRLAKAWISRDDLPATPSFGHTLEQEGVVWTVEDFWPEGGMVVLGLSLGVFVVDVTVQKLAEVSDGALGTTTAPVDIWQGRAAIHGLSGAEHLSAARIVGVGIRHGWMPALPDLCAGCLIVAPEGVLHVTSAYTDRDRGYTTFEAEARQTGAGQ</sequence>
<dbReference type="eggNOG" id="ENOG5031TBZ">
    <property type="taxonomic scope" value="Bacteria"/>
</dbReference>
<protein>
    <submittedName>
        <fullName evidence="1">Uncharacterized protein</fullName>
    </submittedName>
</protein>
<organism evidence="1">
    <name type="scientific">Desulfovibrio sp. U5L</name>
    <dbReference type="NCBI Taxonomy" id="596152"/>
    <lineage>
        <taxon>Bacteria</taxon>
        <taxon>Pseudomonadati</taxon>
        <taxon>Thermodesulfobacteriota</taxon>
        <taxon>Desulfovibrionia</taxon>
        <taxon>Desulfovibrionales</taxon>
        <taxon>Desulfovibrionaceae</taxon>
        <taxon>Desulfovibrio</taxon>
    </lineage>
</organism>
<dbReference type="EMBL" id="JH600068">
    <property type="protein sequence ID" value="EIG54042.1"/>
    <property type="molecule type" value="Genomic_DNA"/>
</dbReference>
<evidence type="ECO:0000313" key="1">
    <source>
        <dbReference type="EMBL" id="EIG54042.1"/>
    </source>
</evidence>
<proteinExistence type="predicted"/>